<reference evidence="11" key="1">
    <citation type="submission" date="2013-07" db="EMBL/GenBank/DDBJ databases">
        <title>The Genome Sequence of Cryptococcus bestiolae CBS10118.</title>
        <authorList>
            <consortium name="The Broad Institute Genome Sequencing Platform"/>
            <person name="Cuomo C."/>
            <person name="Litvintseva A."/>
            <person name="Chen Y."/>
            <person name="Heitman J."/>
            <person name="Sun S."/>
            <person name="Springer D."/>
            <person name="Dromer F."/>
            <person name="Young S.K."/>
            <person name="Zeng Q."/>
            <person name="Gargeya S."/>
            <person name="Fitzgerald M."/>
            <person name="Abouelleil A."/>
            <person name="Alvarado L."/>
            <person name="Berlin A.M."/>
            <person name="Chapman S.B."/>
            <person name="Dewar J."/>
            <person name="Goldberg J."/>
            <person name="Griggs A."/>
            <person name="Gujja S."/>
            <person name="Hansen M."/>
            <person name="Howarth C."/>
            <person name="Imamovic A."/>
            <person name="Larimer J."/>
            <person name="McCowan C."/>
            <person name="Murphy C."/>
            <person name="Pearson M."/>
            <person name="Priest M."/>
            <person name="Roberts A."/>
            <person name="Saif S."/>
            <person name="Shea T."/>
            <person name="Sykes S."/>
            <person name="Wortman J."/>
            <person name="Nusbaum C."/>
            <person name="Birren B."/>
        </authorList>
    </citation>
    <scope>NUCLEOTIDE SEQUENCE [LARGE SCALE GENOMIC DNA]</scope>
    <source>
        <strain evidence="11">CBS 10118</strain>
    </source>
</reference>
<dbReference type="Pfam" id="PF01207">
    <property type="entry name" value="Dus"/>
    <property type="match status" value="1"/>
</dbReference>
<evidence type="ECO:0000256" key="9">
    <source>
        <dbReference type="SAM" id="MobiDB-lite"/>
    </source>
</evidence>
<keyword evidence="2" id="KW-0285">Flavoprotein</keyword>
<comment type="catalytic activity">
    <reaction evidence="7">
        <text>a 5,6-dihydrouridine in mRNA + NAD(+) = a uridine in mRNA + NADH + H(+)</text>
        <dbReference type="Rhea" id="RHEA:69851"/>
        <dbReference type="Rhea" id="RHEA-COMP:14658"/>
        <dbReference type="Rhea" id="RHEA-COMP:17789"/>
        <dbReference type="ChEBI" id="CHEBI:15378"/>
        <dbReference type="ChEBI" id="CHEBI:57540"/>
        <dbReference type="ChEBI" id="CHEBI:57945"/>
        <dbReference type="ChEBI" id="CHEBI:65315"/>
        <dbReference type="ChEBI" id="CHEBI:74443"/>
    </reaction>
    <physiologicalReaction direction="right-to-left" evidence="7">
        <dbReference type="Rhea" id="RHEA:69853"/>
    </physiologicalReaction>
</comment>
<evidence type="ECO:0000256" key="2">
    <source>
        <dbReference type="ARBA" id="ARBA00022630"/>
    </source>
</evidence>
<evidence type="ECO:0000259" key="10">
    <source>
        <dbReference type="Pfam" id="PF01207"/>
    </source>
</evidence>
<evidence type="ECO:0000256" key="6">
    <source>
        <dbReference type="ARBA" id="ARBA00023002"/>
    </source>
</evidence>
<dbReference type="GO" id="GO:0017150">
    <property type="term" value="F:tRNA dihydrouridine synthase activity"/>
    <property type="evidence" value="ECO:0007669"/>
    <property type="project" value="InterPro"/>
</dbReference>
<dbReference type="SUPFAM" id="SSF51395">
    <property type="entry name" value="FMN-linked oxidoreductases"/>
    <property type="match status" value="1"/>
</dbReference>
<evidence type="ECO:0000256" key="1">
    <source>
        <dbReference type="ARBA" id="ARBA00001917"/>
    </source>
</evidence>
<comment type="catalytic activity">
    <reaction evidence="8">
        <text>a 5,6-dihydrouridine in mRNA + NADP(+) = a uridine in mRNA + NADPH + H(+)</text>
        <dbReference type="Rhea" id="RHEA:69855"/>
        <dbReference type="Rhea" id="RHEA-COMP:14658"/>
        <dbReference type="Rhea" id="RHEA-COMP:17789"/>
        <dbReference type="ChEBI" id="CHEBI:15378"/>
        <dbReference type="ChEBI" id="CHEBI:57783"/>
        <dbReference type="ChEBI" id="CHEBI:58349"/>
        <dbReference type="ChEBI" id="CHEBI:65315"/>
        <dbReference type="ChEBI" id="CHEBI:74443"/>
    </reaction>
    <physiologicalReaction direction="right-to-left" evidence="8">
        <dbReference type="Rhea" id="RHEA:69857"/>
    </physiologicalReaction>
</comment>
<feature type="compositionally biased region" description="Polar residues" evidence="9">
    <location>
        <begin position="8"/>
        <end position="17"/>
    </location>
</feature>
<dbReference type="VEuPathDB" id="FungiDB:I302_08121"/>
<dbReference type="InterPro" id="IPR013785">
    <property type="entry name" value="Aldolase_TIM"/>
</dbReference>
<dbReference type="GO" id="GO:0005737">
    <property type="term" value="C:cytoplasm"/>
    <property type="evidence" value="ECO:0007669"/>
    <property type="project" value="TreeGrafter"/>
</dbReference>
<dbReference type="Gene3D" id="3.20.20.70">
    <property type="entry name" value="Aldolase class I"/>
    <property type="match status" value="1"/>
</dbReference>
<dbReference type="OrthoDB" id="10262250at2759"/>
<dbReference type="PROSITE" id="PS01136">
    <property type="entry name" value="UPF0034"/>
    <property type="match status" value="1"/>
</dbReference>
<feature type="region of interest" description="Disordered" evidence="9">
    <location>
        <begin position="410"/>
        <end position="434"/>
    </location>
</feature>
<protein>
    <submittedName>
        <fullName evidence="11">tRNA-dihydrouridine synthase 2</fullName>
    </submittedName>
</protein>
<evidence type="ECO:0000256" key="3">
    <source>
        <dbReference type="ARBA" id="ARBA00022643"/>
    </source>
</evidence>
<organism evidence="11">
    <name type="scientific">Kwoniella bestiolae CBS 10118</name>
    <dbReference type="NCBI Taxonomy" id="1296100"/>
    <lineage>
        <taxon>Eukaryota</taxon>
        <taxon>Fungi</taxon>
        <taxon>Dikarya</taxon>
        <taxon>Basidiomycota</taxon>
        <taxon>Agaricomycotina</taxon>
        <taxon>Tremellomycetes</taxon>
        <taxon>Tremellales</taxon>
        <taxon>Cryptococcaceae</taxon>
        <taxon>Kwoniella</taxon>
    </lineage>
</organism>
<dbReference type="EMBL" id="KI894025">
    <property type="protein sequence ID" value="OCF22472.1"/>
    <property type="molecule type" value="Genomic_DNA"/>
</dbReference>
<evidence type="ECO:0000256" key="7">
    <source>
        <dbReference type="ARBA" id="ARBA00048342"/>
    </source>
</evidence>
<dbReference type="AlphaFoldDB" id="A0A1B9FUM8"/>
<evidence type="ECO:0000256" key="5">
    <source>
        <dbReference type="ARBA" id="ARBA00022694"/>
    </source>
</evidence>
<feature type="domain" description="DUS-like FMN-binding" evidence="10">
    <location>
        <begin position="59"/>
        <end position="294"/>
    </location>
</feature>
<dbReference type="CDD" id="cd02801">
    <property type="entry name" value="DUS_like_FMN"/>
    <property type="match status" value="1"/>
</dbReference>
<dbReference type="PANTHER" id="PTHR45936">
    <property type="entry name" value="TRNA-DIHYDROURIDINE(20) SYNTHASE [NAD(P)+]-LIKE"/>
    <property type="match status" value="1"/>
</dbReference>
<keyword evidence="3" id="KW-0288">FMN</keyword>
<reference evidence="11" key="2">
    <citation type="submission" date="2014-01" db="EMBL/GenBank/DDBJ databases">
        <title>Evolution of pathogenesis and genome organization in the Tremellales.</title>
        <authorList>
            <person name="Cuomo C."/>
            <person name="Litvintseva A."/>
            <person name="Heitman J."/>
            <person name="Chen Y."/>
            <person name="Sun S."/>
            <person name="Springer D."/>
            <person name="Dromer F."/>
            <person name="Young S."/>
            <person name="Zeng Q."/>
            <person name="Chapman S."/>
            <person name="Gujja S."/>
            <person name="Saif S."/>
            <person name="Birren B."/>
        </authorList>
    </citation>
    <scope>NUCLEOTIDE SEQUENCE</scope>
    <source>
        <strain evidence="11">CBS 10118</strain>
    </source>
</reference>
<evidence type="ECO:0000256" key="4">
    <source>
        <dbReference type="ARBA" id="ARBA00022664"/>
    </source>
</evidence>
<evidence type="ECO:0000313" key="11">
    <source>
        <dbReference type="EMBL" id="OCF22472.1"/>
    </source>
</evidence>
<keyword evidence="5" id="KW-0819">tRNA processing</keyword>
<accession>A0A1B9FUM8</accession>
<evidence type="ECO:0000256" key="8">
    <source>
        <dbReference type="ARBA" id="ARBA00049447"/>
    </source>
</evidence>
<proteinExistence type="predicted"/>
<dbReference type="InterPro" id="IPR052582">
    <property type="entry name" value="tRNA-DUS-like"/>
</dbReference>
<dbReference type="InterPro" id="IPR035587">
    <property type="entry name" value="DUS-like_FMN-bd"/>
</dbReference>
<name>A0A1B9FUM8_9TREE</name>
<dbReference type="GO" id="GO:0006397">
    <property type="term" value="P:mRNA processing"/>
    <property type="evidence" value="ECO:0007669"/>
    <property type="project" value="UniProtKB-KW"/>
</dbReference>
<dbReference type="InterPro" id="IPR018517">
    <property type="entry name" value="tRNA_hU_synthase_CS"/>
</dbReference>
<keyword evidence="6" id="KW-0560">Oxidoreductase</keyword>
<gene>
    <name evidence="11" type="ORF">I302_08121</name>
</gene>
<sequence>MLPEKLPTETQMINSNDVEAGPSADRRTEAELVEEQMALPVEFPKTYEQELNYREKLVLAPMVRTGTLPTRLLSLYYGAGLVWSPEVVDKAIIGSERTVDPVTGVITYHKGQGPIFSTHPIEKPYLIFQIGSSDPELAVKAAQIVQQDVSGIDLNCGCPKPFSTHSGMGAALLSTPDILLNILRALLDSIPLPISCKIRLLPTQPSTLFLVSRVIRTGVRNLTVHCRTRDMRPAERALWERLADIVALGKRRGIPVICNGDGDGWANWEKIRTETNADSVMLARAAERNPSVFLPTGPVCNMTEVVPKLLAIAKHTNNPWGNTKFLLTQFKASPPPISQMSKQERKQAAEIISKSKTIEQVAEGLEIPLDNAQQVFDDVVRKIAERSEKDTNIWEERHEADAKGLVVDEPVNVDGTGEVDGFEVGVGQAQSSKD</sequence>
<dbReference type="GO" id="GO:0050660">
    <property type="term" value="F:flavin adenine dinucleotide binding"/>
    <property type="evidence" value="ECO:0007669"/>
    <property type="project" value="InterPro"/>
</dbReference>
<keyword evidence="4" id="KW-0507">mRNA processing</keyword>
<dbReference type="PANTHER" id="PTHR45936:SF1">
    <property type="entry name" value="TRNA-DIHYDROURIDINE(20) SYNTHASE [NAD(P)+]-LIKE"/>
    <property type="match status" value="1"/>
</dbReference>
<comment type="cofactor">
    <cofactor evidence="1">
        <name>FMN</name>
        <dbReference type="ChEBI" id="CHEBI:58210"/>
    </cofactor>
</comment>
<dbReference type="STRING" id="1296100.A0A1B9FUM8"/>
<feature type="region of interest" description="Disordered" evidence="9">
    <location>
        <begin position="1"/>
        <end position="24"/>
    </location>
</feature>